<gene>
    <name evidence="1" type="ORF">STRINF_00311</name>
</gene>
<evidence type="ECO:0000313" key="1">
    <source>
        <dbReference type="EMBL" id="EDT48387.1"/>
    </source>
</evidence>
<protein>
    <recommendedName>
        <fullName evidence="3">Transposase</fullName>
    </recommendedName>
</protein>
<dbReference type="EMBL" id="ABJK02000012">
    <property type="protein sequence ID" value="EDT48387.1"/>
    <property type="molecule type" value="Genomic_DNA"/>
</dbReference>
<evidence type="ECO:0008006" key="3">
    <source>
        <dbReference type="Google" id="ProtNLM"/>
    </source>
</evidence>
<reference evidence="1" key="2">
    <citation type="submission" date="2013-09" db="EMBL/GenBank/DDBJ databases">
        <title>Draft genome sequence of Streptococcus infantarius subsp. infantarius ATCC BAA-102.</title>
        <authorList>
            <person name="Sudarsanam P."/>
            <person name="Ley R."/>
            <person name="Guruge J."/>
            <person name="Turnbaugh P.J."/>
            <person name="Mahowald M."/>
            <person name="Liep D."/>
            <person name="Gordon J."/>
        </authorList>
    </citation>
    <scope>NUCLEOTIDE SEQUENCE</scope>
    <source>
        <strain evidence="1">ATCC BAA-102</strain>
    </source>
</reference>
<name>A0ABM9XGE0_9STRE</name>
<dbReference type="Proteomes" id="UP000005602">
    <property type="component" value="Unassembled WGS sequence"/>
</dbReference>
<organism evidence="1 2">
    <name type="scientific">Streptococcus infantarius subsp. infantarius ATCC BAA-102</name>
    <dbReference type="NCBI Taxonomy" id="471872"/>
    <lineage>
        <taxon>Bacteria</taxon>
        <taxon>Bacillati</taxon>
        <taxon>Bacillota</taxon>
        <taxon>Bacilli</taxon>
        <taxon>Lactobacillales</taxon>
        <taxon>Streptococcaceae</taxon>
        <taxon>Streptococcus</taxon>
    </lineage>
</organism>
<keyword evidence="2" id="KW-1185">Reference proteome</keyword>
<accession>A0ABM9XGE0</accession>
<comment type="caution">
    <text evidence="1">The sequence shown here is derived from an EMBL/GenBank/DDBJ whole genome shotgun (WGS) entry which is preliminary data.</text>
</comment>
<reference evidence="1" key="1">
    <citation type="submission" date="2008-03" db="EMBL/GenBank/DDBJ databases">
        <authorList>
            <person name="Fulton L."/>
            <person name="Clifton S."/>
            <person name="Fulton B."/>
            <person name="Xu J."/>
            <person name="Minx P."/>
            <person name="Pepin K.H."/>
            <person name="Johnson M."/>
            <person name="Thiruvilangam P."/>
            <person name="Bhonagiri V."/>
            <person name="Nash W.E."/>
            <person name="Mardis E.R."/>
            <person name="Wilson R.K."/>
        </authorList>
    </citation>
    <scope>NUCLEOTIDE SEQUENCE</scope>
    <source>
        <strain evidence="1">ATCC BAA-102</strain>
    </source>
</reference>
<evidence type="ECO:0000313" key="2">
    <source>
        <dbReference type="Proteomes" id="UP000005602"/>
    </source>
</evidence>
<sequence length="49" mass="5730">MIVGKHTFLSQKKNCQYCFKVQRKACKIELKYAIMKSDIQRGDKYGIST</sequence>
<proteinExistence type="predicted"/>